<evidence type="ECO:0000256" key="5">
    <source>
        <dbReference type="ARBA" id="ARBA00022692"/>
    </source>
</evidence>
<evidence type="ECO:0000313" key="11">
    <source>
        <dbReference type="Proteomes" id="UP000324927"/>
    </source>
</evidence>
<feature type="transmembrane region" description="Helical" evidence="8">
    <location>
        <begin position="250"/>
        <end position="276"/>
    </location>
</feature>
<dbReference type="PANTHER" id="PTHR42929">
    <property type="entry name" value="INNER MEMBRANE ABC TRANSPORTER PERMEASE PROTEIN YDCU-RELATED-RELATED"/>
    <property type="match status" value="1"/>
</dbReference>
<dbReference type="CDD" id="cd06261">
    <property type="entry name" value="TM_PBP2"/>
    <property type="match status" value="1"/>
</dbReference>
<sequence>MTLPLNARLLSVLEARNRAELALMVLPGLMIVALVIVPAIWLGILSFSVDGVPSLAHYQRMIDNSSYAAIFLTTFQLAGLVTAITVLVGYPATYAITLLPPRLSALALACVAIPFWTSLLVRTYAWMVILQRNGILNGWLLDAGLIERPLRMSNSFFGTTIGMVHIMLPFFIFPLYASMRSIDGNLTRAAYSLGATPTRAFFDVFLPLSKQGLIAGALLTFVLCLGFYVTPQLLGGGNVTTLSIKIQQNVIVYADWGAASALAVVLVVIVGLMLVASRLLGGRGTD</sequence>
<evidence type="ECO:0000256" key="3">
    <source>
        <dbReference type="ARBA" id="ARBA00022448"/>
    </source>
</evidence>
<dbReference type="SUPFAM" id="SSF161098">
    <property type="entry name" value="MetI-like"/>
    <property type="match status" value="1"/>
</dbReference>
<keyword evidence="11" id="KW-1185">Reference proteome</keyword>
<accession>A0A5A9GNJ9</accession>
<keyword evidence="7 8" id="KW-0472">Membrane</keyword>
<dbReference type="InterPro" id="IPR035906">
    <property type="entry name" value="MetI-like_sf"/>
</dbReference>
<keyword evidence="5 8" id="KW-0812">Transmembrane</keyword>
<organism evidence="10 11">
    <name type="scientific">Azospirillum lipoferum</name>
    <dbReference type="NCBI Taxonomy" id="193"/>
    <lineage>
        <taxon>Bacteria</taxon>
        <taxon>Pseudomonadati</taxon>
        <taxon>Pseudomonadota</taxon>
        <taxon>Alphaproteobacteria</taxon>
        <taxon>Rhodospirillales</taxon>
        <taxon>Azospirillaceae</taxon>
        <taxon>Azospirillum</taxon>
    </lineage>
</organism>
<name>A0A5A9GNJ9_AZOLI</name>
<dbReference type="AlphaFoldDB" id="A0A5A9GNJ9"/>
<dbReference type="Pfam" id="PF00528">
    <property type="entry name" value="BPD_transp_1"/>
    <property type="match status" value="1"/>
</dbReference>
<protein>
    <submittedName>
        <fullName evidence="10">ABC transporter permease</fullName>
    </submittedName>
</protein>
<evidence type="ECO:0000256" key="2">
    <source>
        <dbReference type="ARBA" id="ARBA00007069"/>
    </source>
</evidence>
<dbReference type="PROSITE" id="PS50928">
    <property type="entry name" value="ABC_TM1"/>
    <property type="match status" value="1"/>
</dbReference>
<dbReference type="Gene3D" id="1.10.3720.10">
    <property type="entry name" value="MetI-like"/>
    <property type="match status" value="1"/>
</dbReference>
<evidence type="ECO:0000259" key="9">
    <source>
        <dbReference type="PROSITE" id="PS50928"/>
    </source>
</evidence>
<feature type="transmembrane region" description="Helical" evidence="8">
    <location>
        <begin position="105"/>
        <end position="129"/>
    </location>
</feature>
<comment type="caution">
    <text evidence="10">The sequence shown here is derived from an EMBL/GenBank/DDBJ whole genome shotgun (WGS) entry which is preliminary data.</text>
</comment>
<feature type="transmembrane region" description="Helical" evidence="8">
    <location>
        <begin position="67"/>
        <end position="93"/>
    </location>
</feature>
<reference evidence="10 11" key="1">
    <citation type="submission" date="2019-08" db="EMBL/GenBank/DDBJ databases">
        <authorList>
            <person name="Grouzdev D."/>
            <person name="Tikhonova E."/>
            <person name="Kravchenko I."/>
        </authorList>
    </citation>
    <scope>NUCLEOTIDE SEQUENCE [LARGE SCALE GENOMIC DNA]</scope>
    <source>
        <strain evidence="10 11">59b</strain>
    </source>
</reference>
<dbReference type="GO" id="GO:0005886">
    <property type="term" value="C:plasma membrane"/>
    <property type="evidence" value="ECO:0007669"/>
    <property type="project" value="UniProtKB-SubCell"/>
</dbReference>
<comment type="similarity">
    <text evidence="2">Belongs to the binding-protein-dependent transport system permease family. CysTW subfamily.</text>
</comment>
<evidence type="ECO:0000256" key="6">
    <source>
        <dbReference type="ARBA" id="ARBA00022989"/>
    </source>
</evidence>
<feature type="transmembrane region" description="Helical" evidence="8">
    <location>
        <begin position="212"/>
        <end position="230"/>
    </location>
</feature>
<proteinExistence type="inferred from homology"/>
<keyword evidence="4" id="KW-1003">Cell membrane</keyword>
<comment type="subcellular location">
    <subcellularLocation>
        <location evidence="1 8">Cell membrane</location>
        <topology evidence="1 8">Multi-pass membrane protein</topology>
    </subcellularLocation>
</comment>
<dbReference type="Proteomes" id="UP000324927">
    <property type="component" value="Unassembled WGS sequence"/>
</dbReference>
<dbReference type="InterPro" id="IPR000515">
    <property type="entry name" value="MetI-like"/>
</dbReference>
<feature type="transmembrane region" description="Helical" evidence="8">
    <location>
        <begin position="21"/>
        <end position="47"/>
    </location>
</feature>
<feature type="domain" description="ABC transmembrane type-1" evidence="9">
    <location>
        <begin position="71"/>
        <end position="277"/>
    </location>
</feature>
<dbReference type="RefSeq" id="WP_149231371.1">
    <property type="nucleotide sequence ID" value="NZ_JALJXJ010000005.1"/>
</dbReference>
<dbReference type="PANTHER" id="PTHR42929:SF5">
    <property type="entry name" value="ABC TRANSPORTER PERMEASE PROTEIN"/>
    <property type="match status" value="1"/>
</dbReference>
<keyword evidence="3 8" id="KW-0813">Transport</keyword>
<evidence type="ECO:0000256" key="1">
    <source>
        <dbReference type="ARBA" id="ARBA00004651"/>
    </source>
</evidence>
<feature type="transmembrane region" description="Helical" evidence="8">
    <location>
        <begin position="156"/>
        <end position="177"/>
    </location>
</feature>
<evidence type="ECO:0000313" key="10">
    <source>
        <dbReference type="EMBL" id="KAA0595973.1"/>
    </source>
</evidence>
<evidence type="ECO:0000256" key="8">
    <source>
        <dbReference type="RuleBase" id="RU363032"/>
    </source>
</evidence>
<dbReference type="EMBL" id="VTTN01000004">
    <property type="protein sequence ID" value="KAA0595973.1"/>
    <property type="molecule type" value="Genomic_DNA"/>
</dbReference>
<dbReference type="GO" id="GO:0055085">
    <property type="term" value="P:transmembrane transport"/>
    <property type="evidence" value="ECO:0007669"/>
    <property type="project" value="InterPro"/>
</dbReference>
<keyword evidence="6 8" id="KW-1133">Transmembrane helix</keyword>
<evidence type="ECO:0000256" key="4">
    <source>
        <dbReference type="ARBA" id="ARBA00022475"/>
    </source>
</evidence>
<dbReference type="OrthoDB" id="7915284at2"/>
<gene>
    <name evidence="10" type="ORF">FZ942_12210</name>
</gene>
<evidence type="ECO:0000256" key="7">
    <source>
        <dbReference type="ARBA" id="ARBA00023136"/>
    </source>
</evidence>